<dbReference type="PRINTS" id="PR00783">
    <property type="entry name" value="MINTRINSICP"/>
</dbReference>
<accession>A0A090S393</accession>
<keyword evidence="10" id="KW-1185">Reference proteome</keyword>
<feature type="transmembrane region" description="Helical" evidence="8">
    <location>
        <begin position="180"/>
        <end position="205"/>
    </location>
</feature>
<evidence type="ECO:0000313" key="9">
    <source>
        <dbReference type="EMBL" id="GAL22210.1"/>
    </source>
</evidence>
<dbReference type="EMBL" id="BBMR01000012">
    <property type="protein sequence ID" value="GAL22210.1"/>
    <property type="molecule type" value="Genomic_DNA"/>
</dbReference>
<keyword evidence="4 7" id="KW-0812">Transmembrane</keyword>
<dbReference type="SUPFAM" id="SSF81338">
    <property type="entry name" value="Aquaporin-like"/>
    <property type="match status" value="1"/>
</dbReference>
<feature type="transmembrane region" description="Helical" evidence="8">
    <location>
        <begin position="12"/>
        <end position="36"/>
    </location>
</feature>
<dbReference type="InterPro" id="IPR023271">
    <property type="entry name" value="Aquaporin-like"/>
</dbReference>
<evidence type="ECO:0000256" key="8">
    <source>
        <dbReference type="SAM" id="Phobius"/>
    </source>
</evidence>
<dbReference type="InterPro" id="IPR022357">
    <property type="entry name" value="MIP_CS"/>
</dbReference>
<keyword evidence="3 7" id="KW-0813">Transport</keyword>
<dbReference type="InterPro" id="IPR050363">
    <property type="entry name" value="MIP/Aquaporin"/>
</dbReference>
<keyword evidence="5 8" id="KW-1133">Transmembrane helix</keyword>
<organism evidence="9 10">
    <name type="scientific">Vibrio maritimus</name>
    <dbReference type="NCBI Taxonomy" id="990268"/>
    <lineage>
        <taxon>Bacteria</taxon>
        <taxon>Pseudomonadati</taxon>
        <taxon>Pseudomonadota</taxon>
        <taxon>Gammaproteobacteria</taxon>
        <taxon>Vibrionales</taxon>
        <taxon>Vibrionaceae</taxon>
        <taxon>Vibrio</taxon>
    </lineage>
</organism>
<reference evidence="9 10" key="1">
    <citation type="submission" date="2014-09" db="EMBL/GenBank/DDBJ databases">
        <title>Vibrio maritimus JCM 19235. (C45) whole genome shotgun sequence.</title>
        <authorList>
            <person name="Sawabe T."/>
            <person name="Meirelles P."/>
            <person name="Nakanishi M."/>
            <person name="Sayaka M."/>
            <person name="Hattori M."/>
            <person name="Ohkuma M."/>
        </authorList>
    </citation>
    <scope>NUCLEOTIDE SEQUENCE [LARGE SCALE GENOMIC DNA]</scope>
    <source>
        <strain evidence="10">JCM19235</strain>
    </source>
</reference>
<dbReference type="STRING" id="990268.JCM19235_2905"/>
<dbReference type="CDD" id="cd00333">
    <property type="entry name" value="MIP"/>
    <property type="match status" value="1"/>
</dbReference>
<keyword evidence="6 8" id="KW-0472">Membrane</keyword>
<name>A0A090S393_9VIBR</name>
<proteinExistence type="inferred from homology"/>
<dbReference type="PROSITE" id="PS51257">
    <property type="entry name" value="PROKAR_LIPOPROTEIN"/>
    <property type="match status" value="1"/>
</dbReference>
<dbReference type="GO" id="GO:0015254">
    <property type="term" value="F:glycerol channel activity"/>
    <property type="evidence" value="ECO:0007669"/>
    <property type="project" value="TreeGrafter"/>
</dbReference>
<evidence type="ECO:0000256" key="2">
    <source>
        <dbReference type="ARBA" id="ARBA00006175"/>
    </source>
</evidence>
<evidence type="ECO:0000256" key="5">
    <source>
        <dbReference type="ARBA" id="ARBA00022989"/>
    </source>
</evidence>
<comment type="similarity">
    <text evidence="2 7">Belongs to the MIP/aquaporin (TC 1.A.8) family.</text>
</comment>
<dbReference type="PANTHER" id="PTHR43829:SF9">
    <property type="entry name" value="AQUAPORIN-9"/>
    <property type="match status" value="1"/>
</dbReference>
<comment type="subcellular location">
    <subcellularLocation>
        <location evidence="1">Membrane</location>
        <topology evidence="1">Multi-pass membrane protein</topology>
    </subcellularLocation>
</comment>
<dbReference type="PANTHER" id="PTHR43829">
    <property type="entry name" value="AQUAPORIN OR AQUAGLYCEROPORIN RELATED"/>
    <property type="match status" value="1"/>
</dbReference>
<evidence type="ECO:0000256" key="6">
    <source>
        <dbReference type="ARBA" id="ARBA00023136"/>
    </source>
</evidence>
<dbReference type="AlphaFoldDB" id="A0A090S393"/>
<feature type="transmembrane region" description="Helical" evidence="8">
    <location>
        <begin position="88"/>
        <end position="110"/>
    </location>
</feature>
<evidence type="ECO:0000313" key="10">
    <source>
        <dbReference type="Proteomes" id="UP000029228"/>
    </source>
</evidence>
<dbReference type="Pfam" id="PF00230">
    <property type="entry name" value="MIP"/>
    <property type="match status" value="1"/>
</dbReference>
<evidence type="ECO:0000256" key="1">
    <source>
        <dbReference type="ARBA" id="ARBA00004141"/>
    </source>
</evidence>
<dbReference type="InterPro" id="IPR000425">
    <property type="entry name" value="MIP"/>
</dbReference>
<dbReference type="NCBIfam" id="TIGR00861">
    <property type="entry name" value="MIP"/>
    <property type="match status" value="1"/>
</dbReference>
<evidence type="ECO:0000256" key="3">
    <source>
        <dbReference type="ARBA" id="ARBA00022448"/>
    </source>
</evidence>
<evidence type="ECO:0000256" key="7">
    <source>
        <dbReference type="RuleBase" id="RU000477"/>
    </source>
</evidence>
<feature type="transmembrane region" description="Helical" evidence="8">
    <location>
        <begin position="232"/>
        <end position="253"/>
    </location>
</feature>
<dbReference type="PROSITE" id="PS00221">
    <property type="entry name" value="MIP"/>
    <property type="match status" value="1"/>
</dbReference>
<sequence>MSIKKDPALLGQCIAEFIGTGLLIFWGVGCVAALVLTGAEFGQWEVSIVWGLAVALAVYCTAGVSGAHINPAVTIALAAFHGFEKHKVLPYIFSQVAGAFCAAALVYGLYSNLFVDWEVANGVARDTPEALATAGIFSTYPNASLSFFGAAAVEFTITAVLMFGILAFGDSNNGGESRGAMVPLLIGLLVATIGGSLGPLTGFAMNPARDFGPKLFAYFAGWDYALSGARDIPYFIVPIFATIAGGLFGGWLYPKVIGAYLPAAGGCTSPAQCDDEVEVNDTEAHV</sequence>
<protein>
    <submittedName>
        <fullName evidence="9">Glycerol uptake facilitator protein</fullName>
    </submittedName>
</protein>
<dbReference type="GO" id="GO:0005886">
    <property type="term" value="C:plasma membrane"/>
    <property type="evidence" value="ECO:0007669"/>
    <property type="project" value="TreeGrafter"/>
</dbReference>
<dbReference type="Gene3D" id="1.20.1080.10">
    <property type="entry name" value="Glycerol uptake facilitator protein"/>
    <property type="match status" value="1"/>
</dbReference>
<dbReference type="Proteomes" id="UP000029228">
    <property type="component" value="Unassembled WGS sequence"/>
</dbReference>
<comment type="caution">
    <text evidence="9">The sequence shown here is derived from an EMBL/GenBank/DDBJ whole genome shotgun (WGS) entry which is preliminary data.</text>
</comment>
<dbReference type="OrthoDB" id="9807293at2"/>
<feature type="transmembrane region" description="Helical" evidence="8">
    <location>
        <begin position="48"/>
        <end position="67"/>
    </location>
</feature>
<evidence type="ECO:0000256" key="4">
    <source>
        <dbReference type="ARBA" id="ARBA00022692"/>
    </source>
</evidence>
<feature type="transmembrane region" description="Helical" evidence="8">
    <location>
        <begin position="147"/>
        <end position="168"/>
    </location>
</feature>
<gene>
    <name evidence="9" type="ORF">JCM19235_2905</name>
</gene>